<dbReference type="AlphaFoldDB" id="A0A6C1DN68"/>
<keyword evidence="2" id="KW-1185">Reference proteome</keyword>
<protein>
    <submittedName>
        <fullName evidence="1">Protein slm4</fullName>
    </submittedName>
</protein>
<dbReference type="GO" id="GO:0007165">
    <property type="term" value="P:signal transduction"/>
    <property type="evidence" value="ECO:0007669"/>
    <property type="project" value="InterPro"/>
</dbReference>
<reference evidence="1 2" key="1">
    <citation type="journal article" date="2019" name="BMC Genomics">
        <title>Chromosome level assembly and comparative genome analysis confirm lager-brewing yeasts originated from a single hybridization.</title>
        <authorList>
            <person name="Salazar A.N."/>
            <person name="Gorter de Vries A.R."/>
            <person name="van den Broek M."/>
            <person name="Brouwers N."/>
            <person name="de la Torre Cortes P."/>
            <person name="Kuijpers N.G.A."/>
            <person name="Daran J.G."/>
            <person name="Abeel T."/>
        </authorList>
    </citation>
    <scope>NUCLEOTIDE SEQUENCE [LARGE SCALE GENOMIC DNA]</scope>
    <source>
        <strain evidence="1 2">CBS 1483</strain>
    </source>
</reference>
<dbReference type="Gene3D" id="3.30.450.30">
    <property type="entry name" value="Dynein light chain 2a, cytoplasmic"/>
    <property type="match status" value="1"/>
</dbReference>
<dbReference type="Pfam" id="PF16818">
    <property type="entry name" value="SLM4"/>
    <property type="match status" value="1"/>
</dbReference>
<organism evidence="1 2">
    <name type="scientific">Saccharomyces pastorianus</name>
    <name type="common">Lager yeast</name>
    <name type="synonym">Saccharomyces cerevisiae x Saccharomyces eubayanus</name>
    <dbReference type="NCBI Taxonomy" id="27292"/>
    <lineage>
        <taxon>Eukaryota</taxon>
        <taxon>Fungi</taxon>
        <taxon>Dikarya</taxon>
        <taxon>Ascomycota</taxon>
        <taxon>Saccharomycotina</taxon>
        <taxon>Saccharomycetes</taxon>
        <taxon>Saccharomycetales</taxon>
        <taxon>Saccharomycetaceae</taxon>
        <taxon>Saccharomyces</taxon>
    </lineage>
</organism>
<name>A0A6C1DN68_SACPS</name>
<gene>
    <name evidence="1" type="primary">SLM4_1</name>
    <name evidence="1" type="ORF">GRS66_000281</name>
</gene>
<dbReference type="Proteomes" id="UP000501346">
    <property type="component" value="Chromosome ScII"/>
</dbReference>
<sequence>MVMLHSKNVKGFLENTLKPYDLHSVDFKTSSLQSSMIITATNGGILSYATSNNDVPKNSINEINSVNNLKMMSLLIKDKWSEDENDTEEQHSNSCYPVEIDSFKTKIYTYEMEDLHTCVAQIPNSDLLLLFIAEGSFPYGLLVIKIERAMRELTDLFGYKLG</sequence>
<accession>A0A6C1DN68</accession>
<dbReference type="OrthoDB" id="4033908at2759"/>
<proteinExistence type="predicted"/>
<evidence type="ECO:0000313" key="2">
    <source>
        <dbReference type="Proteomes" id="UP000501346"/>
    </source>
</evidence>
<dbReference type="GO" id="GO:0071986">
    <property type="term" value="C:Ragulator complex"/>
    <property type="evidence" value="ECO:0007669"/>
    <property type="project" value="InterPro"/>
</dbReference>
<dbReference type="EMBL" id="CP048984">
    <property type="protein sequence ID" value="QID78080.1"/>
    <property type="molecule type" value="Genomic_DNA"/>
</dbReference>
<dbReference type="FunFam" id="3.30.450.30:FF:000026">
    <property type="entry name" value="Protein SLM4"/>
    <property type="match status" value="1"/>
</dbReference>
<dbReference type="InterPro" id="IPR020233">
    <property type="entry name" value="Slm4"/>
</dbReference>
<dbReference type="SMR" id="A0A6C1DN68"/>
<evidence type="ECO:0000313" key="1">
    <source>
        <dbReference type="EMBL" id="QID78080.1"/>
    </source>
</evidence>